<evidence type="ECO:0000256" key="9">
    <source>
        <dbReference type="RuleBase" id="RU361157"/>
    </source>
</evidence>
<evidence type="ECO:0000256" key="6">
    <source>
        <dbReference type="ARBA" id="ARBA00022692"/>
    </source>
</evidence>
<evidence type="ECO:0000256" key="2">
    <source>
        <dbReference type="ARBA" id="ARBA00007783"/>
    </source>
</evidence>
<feature type="transmembrane region" description="Helical" evidence="9">
    <location>
        <begin position="227"/>
        <end position="247"/>
    </location>
</feature>
<dbReference type="AlphaFoldDB" id="A0A1F7SDT3"/>
<comment type="subcellular location">
    <subcellularLocation>
        <location evidence="1">Cell inner membrane</location>
        <topology evidence="1">Multi-pass membrane protein</topology>
    </subcellularLocation>
    <subcellularLocation>
        <location evidence="9">Cell membrane</location>
        <topology evidence="9">Multi-pass membrane protein</topology>
    </subcellularLocation>
</comment>
<evidence type="ECO:0000313" key="11">
    <source>
        <dbReference type="EMBL" id="OGL51881.1"/>
    </source>
</evidence>
<dbReference type="GO" id="GO:0140359">
    <property type="term" value="F:ABC-type transporter activity"/>
    <property type="evidence" value="ECO:0007669"/>
    <property type="project" value="InterPro"/>
</dbReference>
<proteinExistence type="inferred from homology"/>
<feature type="transmembrane region" description="Helical" evidence="9">
    <location>
        <begin position="30"/>
        <end position="54"/>
    </location>
</feature>
<dbReference type="InterPro" id="IPR013525">
    <property type="entry name" value="ABC2_TM"/>
</dbReference>
<evidence type="ECO:0000256" key="1">
    <source>
        <dbReference type="ARBA" id="ARBA00004429"/>
    </source>
</evidence>
<accession>A0A1F7SDT3</accession>
<evidence type="ECO:0000256" key="5">
    <source>
        <dbReference type="ARBA" id="ARBA00022519"/>
    </source>
</evidence>
<feature type="transmembrane region" description="Helical" evidence="9">
    <location>
        <begin position="103"/>
        <end position="132"/>
    </location>
</feature>
<organism evidence="11 12">
    <name type="scientific">Candidatus Schekmanbacteria bacterium RIFCSPLOWO2_12_FULL_38_15</name>
    <dbReference type="NCBI Taxonomy" id="1817883"/>
    <lineage>
        <taxon>Bacteria</taxon>
        <taxon>Candidatus Schekmaniibacteriota</taxon>
    </lineage>
</organism>
<feature type="transmembrane region" description="Helical" evidence="9">
    <location>
        <begin position="138"/>
        <end position="159"/>
    </location>
</feature>
<dbReference type="PROSITE" id="PS51012">
    <property type="entry name" value="ABC_TM2"/>
    <property type="match status" value="1"/>
</dbReference>
<name>A0A1F7SDT3_9BACT</name>
<dbReference type="GO" id="GO:0015920">
    <property type="term" value="P:lipopolysaccharide transport"/>
    <property type="evidence" value="ECO:0007669"/>
    <property type="project" value="TreeGrafter"/>
</dbReference>
<keyword evidence="5" id="KW-0997">Cell inner membrane</keyword>
<dbReference type="Proteomes" id="UP000178082">
    <property type="component" value="Unassembled WGS sequence"/>
</dbReference>
<evidence type="ECO:0000256" key="4">
    <source>
        <dbReference type="ARBA" id="ARBA00022475"/>
    </source>
</evidence>
<keyword evidence="8 9" id="KW-0472">Membrane</keyword>
<dbReference type="GO" id="GO:0005886">
    <property type="term" value="C:plasma membrane"/>
    <property type="evidence" value="ECO:0007669"/>
    <property type="project" value="UniProtKB-SubCell"/>
</dbReference>
<comment type="similarity">
    <text evidence="2 9">Belongs to the ABC-2 integral membrane protein family.</text>
</comment>
<evidence type="ECO:0000313" key="12">
    <source>
        <dbReference type="Proteomes" id="UP000178082"/>
    </source>
</evidence>
<keyword evidence="4 9" id="KW-1003">Cell membrane</keyword>
<dbReference type="EMBL" id="MGDI01000036">
    <property type="protein sequence ID" value="OGL51881.1"/>
    <property type="molecule type" value="Genomic_DNA"/>
</dbReference>
<reference evidence="11 12" key="1">
    <citation type="journal article" date="2016" name="Nat. Commun.">
        <title>Thousands of microbial genomes shed light on interconnected biogeochemical processes in an aquifer system.</title>
        <authorList>
            <person name="Anantharaman K."/>
            <person name="Brown C.T."/>
            <person name="Hug L.A."/>
            <person name="Sharon I."/>
            <person name="Castelle C.J."/>
            <person name="Probst A.J."/>
            <person name="Thomas B.C."/>
            <person name="Singh A."/>
            <person name="Wilkins M.J."/>
            <person name="Karaoz U."/>
            <person name="Brodie E.L."/>
            <person name="Williams K.H."/>
            <person name="Hubbard S.S."/>
            <person name="Banfield J.F."/>
        </authorList>
    </citation>
    <scope>NUCLEOTIDE SEQUENCE [LARGE SCALE GENOMIC DNA]</scope>
</reference>
<dbReference type="Pfam" id="PF01061">
    <property type="entry name" value="ABC2_membrane"/>
    <property type="match status" value="1"/>
</dbReference>
<evidence type="ECO:0000256" key="8">
    <source>
        <dbReference type="ARBA" id="ARBA00023136"/>
    </source>
</evidence>
<keyword evidence="6 9" id="KW-0812">Transmembrane</keyword>
<evidence type="ECO:0000259" key="10">
    <source>
        <dbReference type="PROSITE" id="PS51012"/>
    </source>
</evidence>
<gene>
    <name evidence="11" type="ORF">A3G31_05725</name>
</gene>
<comment type="caution">
    <text evidence="11">The sequence shown here is derived from an EMBL/GenBank/DDBJ whole genome shotgun (WGS) entry which is preliminary data.</text>
</comment>
<keyword evidence="3 9" id="KW-0813">Transport</keyword>
<dbReference type="PANTHER" id="PTHR30413">
    <property type="entry name" value="INNER MEMBRANE TRANSPORT PERMEASE"/>
    <property type="match status" value="1"/>
</dbReference>
<sequence>MGRIFLLFSYTELVKNLVLRDIKVKYKGSVLGYFWSLIDPMLTMGVFIVIFSVIVKIPVANYPLFLLTGILPWRFFHDSLTRSANSLLINANLIKKVFLPREVFLLVEIISHLINFILSLLIFIPIMFFFNISPSPKLVFIPFVVLVQFLLVYGLAMFLSSANVFFKDIGYITSFALSLWFYASPVFYSVQMVPENLLPFYMLNPMVTIIELYRGIILDYPIPHNGFIAYLFFISLAIFFAGNFFFLKNERMMMKRI</sequence>
<comment type="caution">
    <text evidence="9">Lacks conserved residue(s) required for the propagation of feature annotation.</text>
</comment>
<dbReference type="InterPro" id="IPR047817">
    <property type="entry name" value="ABC2_TM_bact-type"/>
</dbReference>
<evidence type="ECO:0000256" key="3">
    <source>
        <dbReference type="ARBA" id="ARBA00022448"/>
    </source>
</evidence>
<dbReference type="STRING" id="1817883.A3G31_05725"/>
<protein>
    <recommendedName>
        <fullName evidence="9">Transport permease protein</fullName>
    </recommendedName>
</protein>
<evidence type="ECO:0000256" key="7">
    <source>
        <dbReference type="ARBA" id="ARBA00022989"/>
    </source>
</evidence>
<feature type="transmembrane region" description="Helical" evidence="9">
    <location>
        <begin position="171"/>
        <end position="190"/>
    </location>
</feature>
<dbReference type="PANTHER" id="PTHR30413:SF8">
    <property type="entry name" value="TRANSPORT PERMEASE PROTEIN"/>
    <property type="match status" value="1"/>
</dbReference>
<feature type="domain" description="ABC transmembrane type-2" evidence="10">
    <location>
        <begin position="31"/>
        <end position="249"/>
    </location>
</feature>
<keyword evidence="7 9" id="KW-1133">Transmembrane helix</keyword>